<dbReference type="Proteomes" id="UP000318538">
    <property type="component" value="Chromosome"/>
</dbReference>
<feature type="transmembrane region" description="Helical" evidence="1">
    <location>
        <begin position="170"/>
        <end position="190"/>
    </location>
</feature>
<dbReference type="OrthoDB" id="252004at2"/>
<feature type="transmembrane region" description="Helical" evidence="1">
    <location>
        <begin position="12"/>
        <end position="31"/>
    </location>
</feature>
<feature type="transmembrane region" description="Helical" evidence="1">
    <location>
        <begin position="140"/>
        <end position="158"/>
    </location>
</feature>
<dbReference type="RefSeq" id="WP_145172498.1">
    <property type="nucleotide sequence ID" value="NZ_CP036525.1"/>
</dbReference>
<keyword evidence="1" id="KW-0472">Membrane</keyword>
<keyword evidence="3" id="KW-1185">Reference proteome</keyword>
<feature type="transmembrane region" description="Helical" evidence="1">
    <location>
        <begin position="112"/>
        <end position="128"/>
    </location>
</feature>
<feature type="transmembrane region" description="Helical" evidence="1">
    <location>
        <begin position="196"/>
        <end position="214"/>
    </location>
</feature>
<name>A0A517NFZ5_9BACT</name>
<feature type="transmembrane region" description="Helical" evidence="1">
    <location>
        <begin position="221"/>
        <end position="241"/>
    </location>
</feature>
<keyword evidence="1" id="KW-0812">Transmembrane</keyword>
<keyword evidence="1" id="KW-1133">Transmembrane helix</keyword>
<feature type="transmembrane region" description="Helical" evidence="1">
    <location>
        <begin position="52"/>
        <end position="71"/>
    </location>
</feature>
<organism evidence="2 3">
    <name type="scientific">Rubripirellula lacrimiformis</name>
    <dbReference type="NCBI Taxonomy" id="1930273"/>
    <lineage>
        <taxon>Bacteria</taxon>
        <taxon>Pseudomonadati</taxon>
        <taxon>Planctomycetota</taxon>
        <taxon>Planctomycetia</taxon>
        <taxon>Pirellulales</taxon>
        <taxon>Pirellulaceae</taxon>
        <taxon>Rubripirellula</taxon>
    </lineage>
</organism>
<evidence type="ECO:0000313" key="2">
    <source>
        <dbReference type="EMBL" id="QDT06067.1"/>
    </source>
</evidence>
<evidence type="ECO:0000256" key="1">
    <source>
        <dbReference type="SAM" id="Phobius"/>
    </source>
</evidence>
<feature type="transmembrane region" description="Helical" evidence="1">
    <location>
        <begin position="247"/>
        <end position="267"/>
    </location>
</feature>
<dbReference type="KEGG" id="rlc:K227x_44740"/>
<gene>
    <name evidence="2" type="ORF">K227x_44740</name>
</gene>
<proteinExistence type="predicted"/>
<feature type="transmembrane region" description="Helical" evidence="1">
    <location>
        <begin position="274"/>
        <end position="295"/>
    </location>
</feature>
<protein>
    <submittedName>
        <fullName evidence="2">Uncharacterized protein</fullName>
    </submittedName>
</protein>
<evidence type="ECO:0000313" key="3">
    <source>
        <dbReference type="Proteomes" id="UP000318538"/>
    </source>
</evidence>
<dbReference type="EMBL" id="CP036525">
    <property type="protein sequence ID" value="QDT06067.1"/>
    <property type="molecule type" value="Genomic_DNA"/>
</dbReference>
<accession>A0A517NFZ5</accession>
<reference evidence="2 3" key="1">
    <citation type="submission" date="2019-02" db="EMBL/GenBank/DDBJ databases">
        <title>Deep-cultivation of Planctomycetes and their phenomic and genomic characterization uncovers novel biology.</title>
        <authorList>
            <person name="Wiegand S."/>
            <person name="Jogler M."/>
            <person name="Boedeker C."/>
            <person name="Pinto D."/>
            <person name="Vollmers J."/>
            <person name="Rivas-Marin E."/>
            <person name="Kohn T."/>
            <person name="Peeters S.H."/>
            <person name="Heuer A."/>
            <person name="Rast P."/>
            <person name="Oberbeckmann S."/>
            <person name="Bunk B."/>
            <person name="Jeske O."/>
            <person name="Meyerdierks A."/>
            <person name="Storesund J.E."/>
            <person name="Kallscheuer N."/>
            <person name="Luecker S."/>
            <person name="Lage O.M."/>
            <person name="Pohl T."/>
            <person name="Merkel B.J."/>
            <person name="Hornburger P."/>
            <person name="Mueller R.-W."/>
            <person name="Bruemmer F."/>
            <person name="Labrenz M."/>
            <person name="Spormann A.M."/>
            <person name="Op den Camp H."/>
            <person name="Overmann J."/>
            <person name="Amann R."/>
            <person name="Jetten M.S.M."/>
            <person name="Mascher T."/>
            <person name="Medema M.H."/>
            <person name="Devos D.P."/>
            <person name="Kaster A.-K."/>
            <person name="Ovreas L."/>
            <person name="Rohde M."/>
            <person name="Galperin M.Y."/>
            <person name="Jogler C."/>
        </authorList>
    </citation>
    <scope>NUCLEOTIDE SEQUENCE [LARGE SCALE GENOMIC DNA]</scope>
    <source>
        <strain evidence="2 3">K22_7</strain>
    </source>
</reference>
<sequence length="296" mass="31123">MTFEQSIVVGNVVVPALIGLVACVIAALISGRTSAAPNGIADATSPLRPRSLIAAAVIAIGWLAAVTVSMSMRQGWQWWPEDAWRQAVWPLLAWTVWGIAATAPQVRSKPEYWILAGLLAGVTALRAMPADESWADTFPFHRTWMMAILASCLVNIRIVDRVSQRGGSRWSLLIALAALGGPMALAASAYASLSEWAMSIIVATAVIAIAGIAFARIPAWVVAPATLASAAGLVAAGRFYSYEEHPTWLFGLLLFGPAIVGVVDGLIDTKSTTVRVVVAGAMSGAIVAISAYQIMA</sequence>
<dbReference type="AlphaFoldDB" id="A0A517NFZ5"/>